<accession>A0A9D4DLM0</accession>
<gene>
    <name evidence="1" type="ORF">DPMN_186035</name>
</gene>
<evidence type="ECO:0000313" key="2">
    <source>
        <dbReference type="Proteomes" id="UP000828390"/>
    </source>
</evidence>
<evidence type="ECO:0000313" key="1">
    <source>
        <dbReference type="EMBL" id="KAH3751476.1"/>
    </source>
</evidence>
<dbReference type="EMBL" id="JAIWYP010000010">
    <property type="protein sequence ID" value="KAH3751476.1"/>
    <property type="molecule type" value="Genomic_DNA"/>
</dbReference>
<dbReference type="Proteomes" id="UP000828390">
    <property type="component" value="Unassembled WGS sequence"/>
</dbReference>
<proteinExistence type="predicted"/>
<keyword evidence="2" id="KW-1185">Reference proteome</keyword>
<reference evidence="1" key="2">
    <citation type="submission" date="2020-11" db="EMBL/GenBank/DDBJ databases">
        <authorList>
            <person name="McCartney M.A."/>
            <person name="Auch B."/>
            <person name="Kono T."/>
            <person name="Mallez S."/>
            <person name="Becker A."/>
            <person name="Gohl D.M."/>
            <person name="Silverstein K.A.T."/>
            <person name="Koren S."/>
            <person name="Bechman K.B."/>
            <person name="Herman A."/>
            <person name="Abrahante J.E."/>
            <person name="Garbe J."/>
        </authorList>
    </citation>
    <scope>NUCLEOTIDE SEQUENCE</scope>
    <source>
        <strain evidence="1">Duluth1</strain>
        <tissue evidence="1">Whole animal</tissue>
    </source>
</reference>
<protein>
    <submittedName>
        <fullName evidence="1">Uncharacterized protein</fullName>
    </submittedName>
</protein>
<sequence length="63" mass="7240">MVIQNIDAADNDDNYDDDAYGNAAAADYDDDYMMGLVYKKNFEVQTRNLQDNKTSHSMKRARL</sequence>
<name>A0A9D4DLM0_DREPO</name>
<organism evidence="1 2">
    <name type="scientific">Dreissena polymorpha</name>
    <name type="common">Zebra mussel</name>
    <name type="synonym">Mytilus polymorpha</name>
    <dbReference type="NCBI Taxonomy" id="45954"/>
    <lineage>
        <taxon>Eukaryota</taxon>
        <taxon>Metazoa</taxon>
        <taxon>Spiralia</taxon>
        <taxon>Lophotrochozoa</taxon>
        <taxon>Mollusca</taxon>
        <taxon>Bivalvia</taxon>
        <taxon>Autobranchia</taxon>
        <taxon>Heteroconchia</taxon>
        <taxon>Euheterodonta</taxon>
        <taxon>Imparidentia</taxon>
        <taxon>Neoheterodontei</taxon>
        <taxon>Myida</taxon>
        <taxon>Dreissenoidea</taxon>
        <taxon>Dreissenidae</taxon>
        <taxon>Dreissena</taxon>
    </lineage>
</organism>
<comment type="caution">
    <text evidence="1">The sequence shown here is derived from an EMBL/GenBank/DDBJ whole genome shotgun (WGS) entry which is preliminary data.</text>
</comment>
<dbReference type="AlphaFoldDB" id="A0A9D4DLM0"/>
<reference evidence="1" key="1">
    <citation type="journal article" date="2019" name="bioRxiv">
        <title>The Genome of the Zebra Mussel, Dreissena polymorpha: A Resource for Invasive Species Research.</title>
        <authorList>
            <person name="McCartney M.A."/>
            <person name="Auch B."/>
            <person name="Kono T."/>
            <person name="Mallez S."/>
            <person name="Zhang Y."/>
            <person name="Obille A."/>
            <person name="Becker A."/>
            <person name="Abrahante J.E."/>
            <person name="Garbe J."/>
            <person name="Badalamenti J.P."/>
            <person name="Herman A."/>
            <person name="Mangelson H."/>
            <person name="Liachko I."/>
            <person name="Sullivan S."/>
            <person name="Sone E.D."/>
            <person name="Koren S."/>
            <person name="Silverstein K.A.T."/>
            <person name="Beckman K.B."/>
            <person name="Gohl D.M."/>
        </authorList>
    </citation>
    <scope>NUCLEOTIDE SEQUENCE</scope>
    <source>
        <strain evidence="1">Duluth1</strain>
        <tissue evidence="1">Whole animal</tissue>
    </source>
</reference>